<comment type="cofactor">
    <cofactor evidence="1">
        <name>Co(2+)</name>
        <dbReference type="ChEBI" id="CHEBI:48828"/>
    </cofactor>
</comment>
<dbReference type="eggNOG" id="COG2309">
    <property type="taxonomic scope" value="Bacteria"/>
</dbReference>
<evidence type="ECO:0000256" key="7">
    <source>
        <dbReference type="ARBA" id="ARBA00022723"/>
    </source>
</evidence>
<dbReference type="GO" id="GO:0008237">
    <property type="term" value="F:metallopeptidase activity"/>
    <property type="evidence" value="ECO:0007669"/>
    <property type="project" value="UniProtKB-KW"/>
</dbReference>
<dbReference type="InterPro" id="IPR000787">
    <property type="entry name" value="Peptidase_M29"/>
</dbReference>
<evidence type="ECO:0000256" key="9">
    <source>
        <dbReference type="ARBA" id="ARBA00023049"/>
    </source>
</evidence>
<dbReference type="SUPFAM" id="SSF144052">
    <property type="entry name" value="Thermophilic metalloprotease-like"/>
    <property type="match status" value="1"/>
</dbReference>
<dbReference type="OrthoDB" id="9803993at2"/>
<evidence type="ECO:0000256" key="4">
    <source>
        <dbReference type="ARBA" id="ARBA00008236"/>
    </source>
</evidence>
<evidence type="ECO:0000256" key="3">
    <source>
        <dbReference type="ARBA" id="ARBA00001947"/>
    </source>
</evidence>
<keyword evidence="11" id="KW-1185">Reference proteome</keyword>
<dbReference type="Proteomes" id="UP000017747">
    <property type="component" value="Unassembled WGS sequence"/>
</dbReference>
<evidence type="ECO:0000256" key="8">
    <source>
        <dbReference type="ARBA" id="ARBA00022801"/>
    </source>
</evidence>
<comment type="similarity">
    <text evidence="4">Belongs to the peptidase M29 family.</text>
</comment>
<keyword evidence="7" id="KW-0479">Metal-binding</keyword>
<dbReference type="RefSeq" id="WP_023387441.1">
    <property type="nucleotide sequence ID" value="NZ_AXUN02000178.1"/>
</dbReference>
<sequence length="376" mass="42187">MKDERLEKLAKLLVGYSTEVREGDFVYVRCDEVALPWAKEIVKAAVKAGAHVETVLTSDEIQEIVLKNSSEEQLMKENELQKAMMEKVDVWLTAWGSRNLKYAASVPPEKIKASARGAASWRKIYSERTGDGSMRWCGTQFPTFADAQEAGMSLEDYEDFVYGAGLLDKEDPVAEWKKISLEQERWVRYLDTKKELHILSEGTDIRVSIAGRKWINCDGKQNFPDGEIFTSPVHEEIDGHVTFTFPLIYAGKEIRGIRLEVCGGRVTGAYAEEGEDLLQNVLDTDAGSRFFGEVAIGTNYGIREFTKNTLFDEKIGGTFHMAIGDSMPEAGGTNRSSVHWDMIGDLRKGGSIAADDELFYRDGAFIMDVLERFEAR</sequence>
<evidence type="ECO:0000256" key="2">
    <source>
        <dbReference type="ARBA" id="ARBA00001946"/>
    </source>
</evidence>
<dbReference type="STRING" id="994573.T472_0210635"/>
<evidence type="ECO:0000313" key="11">
    <source>
        <dbReference type="Proteomes" id="UP000017747"/>
    </source>
</evidence>
<evidence type="ECO:0000313" key="10">
    <source>
        <dbReference type="EMBL" id="ETA80654.1"/>
    </source>
</evidence>
<evidence type="ECO:0000256" key="5">
    <source>
        <dbReference type="ARBA" id="ARBA00022438"/>
    </source>
</evidence>
<dbReference type="InterPro" id="IPR052170">
    <property type="entry name" value="M29_Exopeptidase"/>
</dbReference>
<dbReference type="GO" id="GO:0046872">
    <property type="term" value="F:metal ion binding"/>
    <property type="evidence" value="ECO:0007669"/>
    <property type="project" value="UniProtKB-KW"/>
</dbReference>
<protein>
    <submittedName>
        <fullName evidence="10">Peptidase M29</fullName>
    </submittedName>
</protein>
<proteinExistence type="inferred from homology"/>
<name>V7I644_9CLOT</name>
<dbReference type="GO" id="GO:0004177">
    <property type="term" value="F:aminopeptidase activity"/>
    <property type="evidence" value="ECO:0007669"/>
    <property type="project" value="UniProtKB-KW"/>
</dbReference>
<keyword evidence="8" id="KW-0378">Hydrolase</keyword>
<dbReference type="GO" id="GO:0006508">
    <property type="term" value="P:proteolysis"/>
    <property type="evidence" value="ECO:0007669"/>
    <property type="project" value="UniProtKB-KW"/>
</dbReference>
<comment type="cofactor">
    <cofactor evidence="3">
        <name>Zn(2+)</name>
        <dbReference type="ChEBI" id="CHEBI:29105"/>
    </cofactor>
</comment>
<dbReference type="InterPro" id="IPR035097">
    <property type="entry name" value="M29_N-terminal"/>
</dbReference>
<dbReference type="PANTHER" id="PTHR34448:SF1">
    <property type="entry name" value="BLL6088 PROTEIN"/>
    <property type="match status" value="1"/>
</dbReference>
<accession>V7I644</accession>
<evidence type="ECO:0000256" key="6">
    <source>
        <dbReference type="ARBA" id="ARBA00022670"/>
    </source>
</evidence>
<dbReference type="Gene3D" id="3.40.1830.10">
    <property type="entry name" value="Thermophilic metalloprotease (M29)"/>
    <property type="match status" value="1"/>
</dbReference>
<keyword evidence="5" id="KW-0031">Aminopeptidase</keyword>
<dbReference type="PANTHER" id="PTHR34448">
    <property type="entry name" value="AMINOPEPTIDASE"/>
    <property type="match status" value="1"/>
</dbReference>
<organism evidence="10 11">
    <name type="scientific">Youngiibacter fragilis 232.1</name>
    <dbReference type="NCBI Taxonomy" id="994573"/>
    <lineage>
        <taxon>Bacteria</taxon>
        <taxon>Bacillati</taxon>
        <taxon>Bacillota</taxon>
        <taxon>Clostridia</taxon>
        <taxon>Eubacteriales</taxon>
        <taxon>Clostridiaceae</taxon>
        <taxon>Youngiibacter</taxon>
    </lineage>
</organism>
<gene>
    <name evidence="10" type="ORF">T472_0210635</name>
</gene>
<comment type="cofactor">
    <cofactor evidence="2">
        <name>Mg(2+)</name>
        <dbReference type="ChEBI" id="CHEBI:18420"/>
    </cofactor>
</comment>
<keyword evidence="6" id="KW-0645">Protease</keyword>
<dbReference type="AlphaFoldDB" id="V7I644"/>
<reference evidence="10 11" key="1">
    <citation type="journal article" date="2014" name="Genome Announc.">
        <title>Genome Sequence of Youngiibacter fragilis, the Type Strain of the Genus Youngiibacter.</title>
        <authorList>
            <person name="Wawrik C.B."/>
            <person name="Callaghan A.V."/>
            <person name="Stamps B.W."/>
            <person name="Wawrik B."/>
        </authorList>
    </citation>
    <scope>NUCLEOTIDE SEQUENCE [LARGE SCALE GENOMIC DNA]</scope>
    <source>
        <strain evidence="10 11">232.1</strain>
    </source>
</reference>
<evidence type="ECO:0000256" key="1">
    <source>
        <dbReference type="ARBA" id="ARBA00001941"/>
    </source>
</evidence>
<comment type="caution">
    <text evidence="10">The sequence shown here is derived from an EMBL/GenBank/DDBJ whole genome shotgun (WGS) entry which is preliminary data.</text>
</comment>
<dbReference type="Pfam" id="PF02073">
    <property type="entry name" value="Peptidase_M29"/>
    <property type="match status" value="1"/>
</dbReference>
<dbReference type="EMBL" id="AXUN02000178">
    <property type="protein sequence ID" value="ETA80654.1"/>
    <property type="molecule type" value="Genomic_DNA"/>
</dbReference>
<keyword evidence="9" id="KW-0482">Metalloprotease</keyword>
<dbReference type="PATRIC" id="fig|994573.3.peg.1978"/>